<dbReference type="Gene3D" id="3.40.50.620">
    <property type="entry name" value="HUPs"/>
    <property type="match status" value="2"/>
</dbReference>
<dbReference type="SUPFAM" id="SSF50677">
    <property type="entry name" value="ValRS/IleRS/LeuRS editing domain"/>
    <property type="match status" value="1"/>
</dbReference>
<keyword evidence="5" id="KW-0030">Aminoacyl-tRNA synthetase</keyword>
<feature type="domain" description="Aminoacyl-tRNA synthetase class Ia" evidence="6">
    <location>
        <begin position="18"/>
        <end position="146"/>
    </location>
</feature>
<dbReference type="AlphaFoldDB" id="A0A381WFE7"/>
<dbReference type="Gene3D" id="3.90.740.10">
    <property type="entry name" value="Valyl/Leucyl/Isoleucyl-tRNA synthetase, editing domain"/>
    <property type="match status" value="1"/>
</dbReference>
<dbReference type="InterPro" id="IPR023586">
    <property type="entry name" value="Ile-tRNA-ligase_type2"/>
</dbReference>
<dbReference type="InterPro" id="IPR009008">
    <property type="entry name" value="Val/Leu/Ile-tRNA-synth_edit"/>
</dbReference>
<keyword evidence="1" id="KW-0436">Ligase</keyword>
<evidence type="ECO:0000256" key="1">
    <source>
        <dbReference type="ARBA" id="ARBA00022598"/>
    </source>
</evidence>
<gene>
    <name evidence="7" type="ORF">METZ01_LOCUS104036</name>
</gene>
<protein>
    <recommendedName>
        <fullName evidence="6">Aminoacyl-tRNA synthetase class Ia domain-containing protein</fullName>
    </recommendedName>
</protein>
<keyword evidence="4" id="KW-0648">Protein biosynthesis</keyword>
<dbReference type="PANTHER" id="PTHR42780">
    <property type="entry name" value="SOLEUCYL-TRNA SYNTHETASE"/>
    <property type="match status" value="1"/>
</dbReference>
<dbReference type="Pfam" id="PF00133">
    <property type="entry name" value="tRNA-synt_1"/>
    <property type="match status" value="2"/>
</dbReference>
<dbReference type="SUPFAM" id="SSF52374">
    <property type="entry name" value="Nucleotidylyl transferase"/>
    <property type="match status" value="1"/>
</dbReference>
<dbReference type="GO" id="GO:0002161">
    <property type="term" value="F:aminoacyl-tRNA deacylase activity"/>
    <property type="evidence" value="ECO:0007669"/>
    <property type="project" value="InterPro"/>
</dbReference>
<proteinExistence type="predicted"/>
<name>A0A381WFE7_9ZZZZ</name>
<evidence type="ECO:0000313" key="7">
    <source>
        <dbReference type="EMBL" id="SVA51182.1"/>
    </source>
</evidence>
<feature type="domain" description="Aminoacyl-tRNA synthetase class Ia" evidence="6">
    <location>
        <begin position="191"/>
        <end position="544"/>
    </location>
</feature>
<reference evidence="7" key="1">
    <citation type="submission" date="2018-05" db="EMBL/GenBank/DDBJ databases">
        <authorList>
            <person name="Lanie J.A."/>
            <person name="Ng W.-L."/>
            <person name="Kazmierczak K.M."/>
            <person name="Andrzejewski T.M."/>
            <person name="Davidsen T.M."/>
            <person name="Wayne K.J."/>
            <person name="Tettelin H."/>
            <person name="Glass J.I."/>
            <person name="Rusch D."/>
            <person name="Podicherti R."/>
            <person name="Tsui H.-C.T."/>
            <person name="Winkler M.E."/>
        </authorList>
    </citation>
    <scope>NUCLEOTIDE SEQUENCE</scope>
</reference>
<dbReference type="GO" id="GO:0006428">
    <property type="term" value="P:isoleucyl-tRNA aminoacylation"/>
    <property type="evidence" value="ECO:0007669"/>
    <property type="project" value="TreeGrafter"/>
</dbReference>
<sequence>MLKKVDPKVDFVALEHEILDFWKENDIFRKRASANSGNEKWSFIDGPITANNPMGVHHAWGRTYKDLFLRYKAMKGFDLRYQNGFDCQGLWVEVEVEKEMGFKSKKDIEEYGIDTFVNKCKERVLRYSAVQTQQSVRLGYWMDWNDLGQLEMLADNIIENPSKEITIDGPEGPVTDTVENLVGRLGMPELGGSYYTFSNENNYMIWRAIKICHDNGWLYRGADSMPWCPRCATGISQHEIVTDGYEEITHRSVYVKYPLRGREGEYILIWTTTPWTLTSNVAVAVGPELDYVKVKMAESNNIFYLAKGTTNVLDGDYAILEELKGKDMVGWTYDGPFDELPAQQAPGGWTELKDIIEKIPQSSKEAHQVIPWDEVTEDEGTGIVHIAPGAGAEDFRLGKEFKLPVIAPLDDEGKIVDGFDWLTGTVVHEVTQPIFDNLKEKGLLYKIENYKHRYPTCWRCKTELVFRLVDEWFLGMDDLRPLLMDITKQINWIPSFGMDRELDWLKNMQDWMISKKRYWGLALPIWECDKCDHWTVIGDDIELKERAVSGYD</sequence>
<dbReference type="GO" id="GO:0005524">
    <property type="term" value="F:ATP binding"/>
    <property type="evidence" value="ECO:0007669"/>
    <property type="project" value="UniProtKB-KW"/>
</dbReference>
<keyword evidence="3" id="KW-0067">ATP-binding</keyword>
<keyword evidence="2" id="KW-0547">Nucleotide-binding</keyword>
<dbReference type="InterPro" id="IPR002300">
    <property type="entry name" value="aa-tRNA-synth_Ia"/>
</dbReference>
<dbReference type="GO" id="GO:0004822">
    <property type="term" value="F:isoleucine-tRNA ligase activity"/>
    <property type="evidence" value="ECO:0007669"/>
    <property type="project" value="InterPro"/>
</dbReference>
<evidence type="ECO:0000256" key="4">
    <source>
        <dbReference type="ARBA" id="ARBA00022917"/>
    </source>
</evidence>
<accession>A0A381WFE7</accession>
<evidence type="ECO:0000256" key="3">
    <source>
        <dbReference type="ARBA" id="ARBA00022840"/>
    </source>
</evidence>
<evidence type="ECO:0000259" key="6">
    <source>
        <dbReference type="Pfam" id="PF00133"/>
    </source>
</evidence>
<dbReference type="InterPro" id="IPR014729">
    <property type="entry name" value="Rossmann-like_a/b/a_fold"/>
</dbReference>
<dbReference type="EMBL" id="UINC01011624">
    <property type="protein sequence ID" value="SVA51182.1"/>
    <property type="molecule type" value="Genomic_DNA"/>
</dbReference>
<evidence type="ECO:0000256" key="2">
    <source>
        <dbReference type="ARBA" id="ARBA00022741"/>
    </source>
</evidence>
<feature type="non-terminal residue" evidence="7">
    <location>
        <position position="552"/>
    </location>
</feature>
<organism evidence="7">
    <name type="scientific">marine metagenome</name>
    <dbReference type="NCBI Taxonomy" id="408172"/>
    <lineage>
        <taxon>unclassified sequences</taxon>
        <taxon>metagenomes</taxon>
        <taxon>ecological metagenomes</taxon>
    </lineage>
</organism>
<evidence type="ECO:0000256" key="5">
    <source>
        <dbReference type="ARBA" id="ARBA00023146"/>
    </source>
</evidence>
<dbReference type="PANTHER" id="PTHR42780:SF1">
    <property type="entry name" value="ISOLEUCINE--TRNA LIGASE, CYTOPLASMIC"/>
    <property type="match status" value="1"/>
</dbReference>